<accession>A0A2Z6NK52</accession>
<sequence>MSGVLALCTTVRLDLRHHCIRTIVSGQICVLVWPKLGCGWVFVSCLVNGGGSLAISFFCSLFRMVGWWVRRFYFGFCLAASPVVVVVTWWWLRWCCWRGVVMSGSRWLWLGDWVLVASLYLIGFNGGVVLGGFDFVGASLYLALTTGLGDLFFNGFGRVTVVRLPVVRFSVVGVLLWPSFWVW</sequence>
<keyword evidence="3" id="KW-1185">Reference proteome</keyword>
<keyword evidence="1" id="KW-1133">Transmembrane helix</keyword>
<evidence type="ECO:0000256" key="1">
    <source>
        <dbReference type="SAM" id="Phobius"/>
    </source>
</evidence>
<evidence type="ECO:0000313" key="2">
    <source>
        <dbReference type="EMBL" id="GAU36850.1"/>
    </source>
</evidence>
<feature type="transmembrane region" description="Helical" evidence="1">
    <location>
        <begin position="40"/>
        <end position="65"/>
    </location>
</feature>
<keyword evidence="1" id="KW-0812">Transmembrane</keyword>
<gene>
    <name evidence="2" type="ORF">TSUD_213740</name>
</gene>
<dbReference type="AlphaFoldDB" id="A0A2Z6NK52"/>
<proteinExistence type="predicted"/>
<evidence type="ECO:0000313" key="3">
    <source>
        <dbReference type="Proteomes" id="UP000242715"/>
    </source>
</evidence>
<dbReference type="EMBL" id="DF973644">
    <property type="protein sequence ID" value="GAU36850.1"/>
    <property type="molecule type" value="Genomic_DNA"/>
</dbReference>
<evidence type="ECO:0008006" key="4">
    <source>
        <dbReference type="Google" id="ProtNLM"/>
    </source>
</evidence>
<name>A0A2Z6NK52_TRISU</name>
<feature type="transmembrane region" description="Helical" evidence="1">
    <location>
        <begin position="113"/>
        <end position="144"/>
    </location>
</feature>
<protein>
    <recommendedName>
        <fullName evidence="4">Transmembrane protein</fullName>
    </recommendedName>
</protein>
<feature type="transmembrane region" description="Helical" evidence="1">
    <location>
        <begin position="72"/>
        <end position="93"/>
    </location>
</feature>
<dbReference type="Proteomes" id="UP000242715">
    <property type="component" value="Unassembled WGS sequence"/>
</dbReference>
<organism evidence="2 3">
    <name type="scientific">Trifolium subterraneum</name>
    <name type="common">Subterranean clover</name>
    <dbReference type="NCBI Taxonomy" id="3900"/>
    <lineage>
        <taxon>Eukaryota</taxon>
        <taxon>Viridiplantae</taxon>
        <taxon>Streptophyta</taxon>
        <taxon>Embryophyta</taxon>
        <taxon>Tracheophyta</taxon>
        <taxon>Spermatophyta</taxon>
        <taxon>Magnoliopsida</taxon>
        <taxon>eudicotyledons</taxon>
        <taxon>Gunneridae</taxon>
        <taxon>Pentapetalae</taxon>
        <taxon>rosids</taxon>
        <taxon>fabids</taxon>
        <taxon>Fabales</taxon>
        <taxon>Fabaceae</taxon>
        <taxon>Papilionoideae</taxon>
        <taxon>50 kb inversion clade</taxon>
        <taxon>NPAAA clade</taxon>
        <taxon>Hologalegina</taxon>
        <taxon>IRL clade</taxon>
        <taxon>Trifolieae</taxon>
        <taxon>Trifolium</taxon>
    </lineage>
</organism>
<reference evidence="3" key="1">
    <citation type="journal article" date="2017" name="Front. Plant Sci.">
        <title>Climate Clever Clovers: New Paradigm to Reduce the Environmental Footprint of Ruminants by Breeding Low Methanogenic Forages Utilizing Haplotype Variation.</title>
        <authorList>
            <person name="Kaur P."/>
            <person name="Appels R."/>
            <person name="Bayer P.E."/>
            <person name="Keeble-Gagnere G."/>
            <person name="Wang J."/>
            <person name="Hirakawa H."/>
            <person name="Shirasawa K."/>
            <person name="Vercoe P."/>
            <person name="Stefanova K."/>
            <person name="Durmic Z."/>
            <person name="Nichols P."/>
            <person name="Revell C."/>
            <person name="Isobe S.N."/>
            <person name="Edwards D."/>
            <person name="Erskine W."/>
        </authorList>
    </citation>
    <scope>NUCLEOTIDE SEQUENCE [LARGE SCALE GENOMIC DNA]</scope>
    <source>
        <strain evidence="3">cv. Daliak</strain>
    </source>
</reference>
<feature type="transmembrane region" description="Helical" evidence="1">
    <location>
        <begin position="156"/>
        <end position="177"/>
    </location>
</feature>
<keyword evidence="1" id="KW-0472">Membrane</keyword>